<proteinExistence type="predicted"/>
<dbReference type="AlphaFoldDB" id="A7IHM8"/>
<dbReference type="InterPro" id="IPR006260">
    <property type="entry name" value="TonB/TolA_C"/>
</dbReference>
<keyword evidence="3" id="KW-1133">Transmembrane helix</keyword>
<dbReference type="InterPro" id="IPR051045">
    <property type="entry name" value="TonB-dependent_transducer"/>
</dbReference>
<name>A7IHM8_XANP2</name>
<keyword evidence="7" id="KW-1185">Reference proteome</keyword>
<reference evidence="6 7" key="1">
    <citation type="submission" date="2007-07" db="EMBL/GenBank/DDBJ databases">
        <title>Complete sequence of chromosome of Xanthobacter autotrophicus Py2.</title>
        <authorList>
            <consortium name="US DOE Joint Genome Institute"/>
            <person name="Copeland A."/>
            <person name="Lucas S."/>
            <person name="Lapidus A."/>
            <person name="Barry K."/>
            <person name="Glavina del Rio T."/>
            <person name="Hammon N."/>
            <person name="Israni S."/>
            <person name="Dalin E."/>
            <person name="Tice H."/>
            <person name="Pitluck S."/>
            <person name="Sims D."/>
            <person name="Brettin T."/>
            <person name="Bruce D."/>
            <person name="Detter J.C."/>
            <person name="Han C."/>
            <person name="Tapia R."/>
            <person name="Brainard J."/>
            <person name="Schmutz J."/>
            <person name="Larimer F."/>
            <person name="Land M."/>
            <person name="Hauser L."/>
            <person name="Kyrpides N."/>
            <person name="Kim E."/>
            <person name="Ensigns S.A."/>
            <person name="Richardson P."/>
        </authorList>
    </citation>
    <scope>NUCLEOTIDE SEQUENCE [LARGE SCALE GENOMIC DNA]</scope>
    <source>
        <strain evidence="7">ATCC BAA-1158 / Py2</strain>
    </source>
</reference>
<dbReference type="eggNOG" id="COG0810">
    <property type="taxonomic scope" value="Bacteria"/>
</dbReference>
<evidence type="ECO:0000313" key="7">
    <source>
        <dbReference type="Proteomes" id="UP000002417"/>
    </source>
</evidence>
<feature type="region of interest" description="Disordered" evidence="5">
    <location>
        <begin position="51"/>
        <end position="151"/>
    </location>
</feature>
<dbReference type="Pfam" id="PF13103">
    <property type="entry name" value="TonB_2"/>
    <property type="match status" value="1"/>
</dbReference>
<keyword evidence="4" id="KW-0472">Membrane</keyword>
<dbReference type="STRING" id="78245.Xaut_2278"/>
<dbReference type="Gene3D" id="3.30.1150.10">
    <property type="match status" value="1"/>
</dbReference>
<dbReference type="HOGENOM" id="CLU_1052378_0_0_5"/>
<evidence type="ECO:0000256" key="5">
    <source>
        <dbReference type="SAM" id="MobiDB-lite"/>
    </source>
</evidence>
<protein>
    <submittedName>
        <fullName evidence="6">TonB family protein</fullName>
    </submittedName>
</protein>
<feature type="region of interest" description="Disordered" evidence="5">
    <location>
        <begin position="225"/>
        <end position="247"/>
    </location>
</feature>
<evidence type="ECO:0000256" key="3">
    <source>
        <dbReference type="ARBA" id="ARBA00022989"/>
    </source>
</evidence>
<organism evidence="6 7">
    <name type="scientific">Xanthobacter autotrophicus (strain ATCC BAA-1158 / Py2)</name>
    <dbReference type="NCBI Taxonomy" id="78245"/>
    <lineage>
        <taxon>Bacteria</taxon>
        <taxon>Pseudomonadati</taxon>
        <taxon>Pseudomonadota</taxon>
        <taxon>Alphaproteobacteria</taxon>
        <taxon>Hyphomicrobiales</taxon>
        <taxon>Xanthobacteraceae</taxon>
        <taxon>Xanthobacter</taxon>
    </lineage>
</organism>
<dbReference type="OrthoDB" id="8265014at2"/>
<gene>
    <name evidence="6" type="ordered locus">Xaut_2278</name>
</gene>
<keyword evidence="2" id="KW-0812">Transmembrane</keyword>
<comment type="subcellular location">
    <subcellularLocation>
        <location evidence="1">Membrane</location>
        <topology evidence="1">Single-pass membrane protein</topology>
    </subcellularLocation>
</comment>
<evidence type="ECO:0000256" key="2">
    <source>
        <dbReference type="ARBA" id="ARBA00022692"/>
    </source>
</evidence>
<dbReference type="Proteomes" id="UP000002417">
    <property type="component" value="Chromosome"/>
</dbReference>
<sequence>MSFTLGHGLAASLALHGALILPFVVVLDPPPPQDSQLLVVELQGLVSDTQSEQQVLQQTRGAPDQKQQEEAQEEQKTQVAQAASPDRPEEDPAPDGTLAPAPPPSPEQQAQDAPPQERAKPAEAQSGTPGLADVQGAQEQKQAQTVAPEVDEAQILRAYVRSLTKKLKDNIVYPPDAQRSIRRKGTAYVSFAVEADGALRPGTLKIERSSGTPAYDVAALRTVEKNAPFDPPPRPMRVGVPVDYFPN</sequence>
<evidence type="ECO:0000256" key="1">
    <source>
        <dbReference type="ARBA" id="ARBA00004167"/>
    </source>
</evidence>
<dbReference type="KEGG" id="xau:Xaut_2278"/>
<evidence type="ECO:0000256" key="4">
    <source>
        <dbReference type="ARBA" id="ARBA00023136"/>
    </source>
</evidence>
<dbReference type="SUPFAM" id="SSF74653">
    <property type="entry name" value="TolA/TonB C-terminal domain"/>
    <property type="match status" value="1"/>
</dbReference>
<feature type="compositionally biased region" description="Low complexity" evidence="5">
    <location>
        <begin position="236"/>
        <end position="247"/>
    </location>
</feature>
<accession>A7IHM8</accession>
<dbReference type="GO" id="GO:0016020">
    <property type="term" value="C:membrane"/>
    <property type="evidence" value="ECO:0007669"/>
    <property type="project" value="UniProtKB-SubCell"/>
</dbReference>
<dbReference type="NCBIfam" id="TIGR01352">
    <property type="entry name" value="tonB_Cterm"/>
    <property type="match status" value="1"/>
</dbReference>
<dbReference type="PANTHER" id="PTHR33446">
    <property type="entry name" value="PROTEIN TONB-RELATED"/>
    <property type="match status" value="1"/>
</dbReference>
<feature type="compositionally biased region" description="Polar residues" evidence="5">
    <location>
        <begin position="51"/>
        <end position="60"/>
    </location>
</feature>
<dbReference type="EMBL" id="CP000781">
    <property type="protein sequence ID" value="ABS67521.1"/>
    <property type="molecule type" value="Genomic_DNA"/>
</dbReference>
<feature type="compositionally biased region" description="Basic and acidic residues" evidence="5">
    <location>
        <begin position="66"/>
        <end position="76"/>
    </location>
</feature>
<evidence type="ECO:0000313" key="6">
    <source>
        <dbReference type="EMBL" id="ABS67521.1"/>
    </source>
</evidence>